<evidence type="ECO:0000256" key="1">
    <source>
        <dbReference type="ARBA" id="ARBA00023242"/>
    </source>
</evidence>
<dbReference type="CDD" id="cd00067">
    <property type="entry name" value="GAL4"/>
    <property type="match status" value="1"/>
</dbReference>
<proteinExistence type="predicted"/>
<comment type="caution">
    <text evidence="4">The sequence shown here is derived from an EMBL/GenBank/DDBJ whole genome shotgun (WGS) entry which is preliminary data.</text>
</comment>
<organism evidence="4 5">
    <name type="scientific">Favolaschia claudopus</name>
    <dbReference type="NCBI Taxonomy" id="2862362"/>
    <lineage>
        <taxon>Eukaryota</taxon>
        <taxon>Fungi</taxon>
        <taxon>Dikarya</taxon>
        <taxon>Basidiomycota</taxon>
        <taxon>Agaricomycotina</taxon>
        <taxon>Agaricomycetes</taxon>
        <taxon>Agaricomycetidae</taxon>
        <taxon>Agaricales</taxon>
        <taxon>Marasmiineae</taxon>
        <taxon>Mycenaceae</taxon>
        <taxon>Favolaschia</taxon>
    </lineage>
</organism>
<sequence length="742" mass="82761">MASKDNPEKKRRIPGACDICRLKSSSGDSATMPDGRCSNCKSFNSECTHDMARVRVRFSSFEIYPSSNTKPTPENAKDLVDSLLRDAYAPPQDRESLVRLLFDLSRYARDLEVKLDGSGQSQSPSSDRESIPVAPVEAATDDGDSREAVVVDIQRLPERLRRITMYGADNRFFGKNSSIVFLKAAMTPPGCPPTAESGPSFTRPVYWTPTPWEVPPEPTIDLEFPPDDLLHDLIDIYFHQVNIYWPILHRPTFEKSLADGLHLQNPSFGAIVLAVCAVASRNSPDERVFLPCEHGKLSAGWKWFRQIPRPFSGQTVKSASLYELQLCCLYITFLHTSGQYESCWVLCGVGILQAQDIGALRSRSPEVPLTIEAELIKRSCFYLSIFDSVSSACFGRPRVLMPNDADLPIICDDEYLGHPDPALAFKQPSGKPAQGEFFNAYISLYKIFTFAWRTSGPPQDYTGTRVLEPETLAELDSRLDQWARNIPEHLLWNPYQENDIFFAQSATLYAAFYYVQVLIHRPFLQAKSTSAVKSLTISTNAARGCATVAGVKSRRSAFMPTYYFIVRITRATVFDCAIVLLLTVSGASKTGLAVDVNRELEDVYKFMDFLRRAEPRYQNAGRLYDCLCEVLNASRLPLPQPSYDTIRPLPPSEGTQFSSLPIAVEDLGNRPIYESLGMDTQDMSVDAGGLPDYNFKNMPPLSTEMDIDHYLLYWLPYLSTVDGVTQAMQSQGASGSGSSDSS</sequence>
<dbReference type="Proteomes" id="UP001362999">
    <property type="component" value="Unassembled WGS sequence"/>
</dbReference>
<gene>
    <name evidence="4" type="ORF">R3P38DRAFT_2492117</name>
</gene>
<dbReference type="InterPro" id="IPR050987">
    <property type="entry name" value="AtrR-like"/>
</dbReference>
<dbReference type="InterPro" id="IPR007219">
    <property type="entry name" value="XnlR_reg_dom"/>
</dbReference>
<evidence type="ECO:0000313" key="5">
    <source>
        <dbReference type="Proteomes" id="UP001362999"/>
    </source>
</evidence>
<dbReference type="GO" id="GO:0006351">
    <property type="term" value="P:DNA-templated transcription"/>
    <property type="evidence" value="ECO:0007669"/>
    <property type="project" value="InterPro"/>
</dbReference>
<reference evidence="4 5" key="1">
    <citation type="journal article" date="2024" name="J Genomics">
        <title>Draft genome sequencing and assembly of Favolaschia claudopus CIRM-BRFM 2984 isolated from oak limbs.</title>
        <authorList>
            <person name="Navarro D."/>
            <person name="Drula E."/>
            <person name="Chaduli D."/>
            <person name="Cazenave R."/>
            <person name="Ahrendt S."/>
            <person name="Wang J."/>
            <person name="Lipzen A."/>
            <person name="Daum C."/>
            <person name="Barry K."/>
            <person name="Grigoriev I.V."/>
            <person name="Favel A."/>
            <person name="Rosso M.N."/>
            <person name="Martin F."/>
        </authorList>
    </citation>
    <scope>NUCLEOTIDE SEQUENCE [LARGE SCALE GENOMIC DNA]</scope>
    <source>
        <strain evidence="4 5">CIRM-BRFM 2984</strain>
    </source>
</reference>
<dbReference type="PANTHER" id="PTHR46910:SF38">
    <property type="entry name" value="ZN(2)-C6 FUNGAL-TYPE DOMAIN-CONTAINING PROTEIN"/>
    <property type="match status" value="1"/>
</dbReference>
<dbReference type="GO" id="GO:0008270">
    <property type="term" value="F:zinc ion binding"/>
    <property type="evidence" value="ECO:0007669"/>
    <property type="project" value="InterPro"/>
</dbReference>
<dbReference type="InterPro" id="IPR001138">
    <property type="entry name" value="Zn2Cys6_DnaBD"/>
</dbReference>
<feature type="compositionally biased region" description="Low complexity" evidence="2">
    <location>
        <begin position="116"/>
        <end position="125"/>
    </location>
</feature>
<dbReference type="GO" id="GO:0000981">
    <property type="term" value="F:DNA-binding transcription factor activity, RNA polymerase II-specific"/>
    <property type="evidence" value="ECO:0007669"/>
    <property type="project" value="InterPro"/>
</dbReference>
<evidence type="ECO:0000256" key="2">
    <source>
        <dbReference type="SAM" id="MobiDB-lite"/>
    </source>
</evidence>
<evidence type="ECO:0000313" key="4">
    <source>
        <dbReference type="EMBL" id="KAK7064993.1"/>
    </source>
</evidence>
<evidence type="ECO:0000259" key="3">
    <source>
        <dbReference type="SMART" id="SM00906"/>
    </source>
</evidence>
<dbReference type="EMBL" id="JAWWNJ010000001">
    <property type="protein sequence ID" value="KAK7064993.1"/>
    <property type="molecule type" value="Genomic_DNA"/>
</dbReference>
<feature type="region of interest" description="Disordered" evidence="2">
    <location>
        <begin position="115"/>
        <end position="142"/>
    </location>
</feature>
<name>A0AAW0EK47_9AGAR</name>
<accession>A0AAW0EK47</accession>
<dbReference type="GO" id="GO:0003677">
    <property type="term" value="F:DNA binding"/>
    <property type="evidence" value="ECO:0007669"/>
    <property type="project" value="InterPro"/>
</dbReference>
<feature type="domain" description="Xylanolytic transcriptional activator regulatory" evidence="3">
    <location>
        <begin position="343"/>
        <end position="414"/>
    </location>
</feature>
<dbReference type="CDD" id="cd12148">
    <property type="entry name" value="fungal_TF_MHR"/>
    <property type="match status" value="1"/>
</dbReference>
<dbReference type="AlphaFoldDB" id="A0AAW0EK47"/>
<dbReference type="PANTHER" id="PTHR46910">
    <property type="entry name" value="TRANSCRIPTION FACTOR PDR1"/>
    <property type="match status" value="1"/>
</dbReference>
<protein>
    <submittedName>
        <fullName evidence="4">Fungal-trans domain-containing protein</fullName>
    </submittedName>
</protein>
<dbReference type="SMART" id="SM00906">
    <property type="entry name" value="Fungal_trans"/>
    <property type="match status" value="1"/>
</dbReference>
<dbReference type="Pfam" id="PF04082">
    <property type="entry name" value="Fungal_trans"/>
    <property type="match status" value="1"/>
</dbReference>
<keyword evidence="1" id="KW-0539">Nucleus</keyword>
<keyword evidence="5" id="KW-1185">Reference proteome</keyword>